<evidence type="ECO:0000313" key="1">
    <source>
        <dbReference type="EMBL" id="QHS86151.1"/>
    </source>
</evidence>
<accession>A0A6C0B2Z1</accession>
<evidence type="ECO:0008006" key="2">
    <source>
        <dbReference type="Google" id="ProtNLM"/>
    </source>
</evidence>
<sequence length="585" mass="60015">MTSTYSGTFTHNVTTGVVTYVEFSMNGGTISNGGSTIDLADIESTSTGSVVIQDAYATLGTTAGGSLTYDSISLFSPVGGSTFDLSPLVAAGITTVNYNVSISGVTGGSTTVLTGVLTQVNAGEYTDSIVADPAIKAVVPGFAATFSSGTNILTSVKIPYTNVVKFYDSSNVLGNTYAADGVVPLTVIGSSEGGGATLNIPMLYTDSVGWGLSGATFDATSLGNPLSFVVGMNADSGLVYKFVDGEQYTISMEEGVDTISMEEGVDPPVEPATAPTISLNYLFTPTAGQTYSYNILGEVPLVIAADETIVLDVPKSKMDTILAYSSNRFDGLSGASGTQPIPDLALILNTVTGSWFDALTMGLTGATQGTSYAYSTALGYVQGDQSSNCHSLDYQFQSIGGFTYTTPGVTGESDVLASIPEEAIKSFTSTEVTTAALSGVVGDSIVIPTEGQTEEYAGLSGAIQSLFEQAVGAGLVTSTAKGARLNSTVVTGVSGSPTLETAMGTTADVYGAQWSVGQSLGIYVQFQMQKLRRYQLATLPSFGGATANQALEISFGGVTFSVDPTVVETSGATPVTYEIILNTIA</sequence>
<dbReference type="EMBL" id="MN739051">
    <property type="protein sequence ID" value="QHS86151.1"/>
    <property type="molecule type" value="Genomic_DNA"/>
</dbReference>
<reference evidence="1" key="1">
    <citation type="journal article" date="2020" name="Nature">
        <title>Giant virus diversity and host interactions through global metagenomics.</title>
        <authorList>
            <person name="Schulz F."/>
            <person name="Roux S."/>
            <person name="Paez-Espino D."/>
            <person name="Jungbluth S."/>
            <person name="Walsh D.A."/>
            <person name="Denef V.J."/>
            <person name="McMahon K.D."/>
            <person name="Konstantinidis K.T."/>
            <person name="Eloe-Fadrosh E.A."/>
            <person name="Kyrpides N.C."/>
            <person name="Woyke T."/>
        </authorList>
    </citation>
    <scope>NUCLEOTIDE SEQUENCE</scope>
    <source>
        <strain evidence="1">GVMAG-M-3300009185-7</strain>
    </source>
</reference>
<proteinExistence type="predicted"/>
<dbReference type="AlphaFoldDB" id="A0A6C0B2Z1"/>
<protein>
    <recommendedName>
        <fullName evidence="2">Tail protein</fullName>
    </recommendedName>
</protein>
<name>A0A6C0B2Z1_9ZZZZ</name>
<organism evidence="1">
    <name type="scientific">viral metagenome</name>
    <dbReference type="NCBI Taxonomy" id="1070528"/>
    <lineage>
        <taxon>unclassified sequences</taxon>
        <taxon>metagenomes</taxon>
        <taxon>organismal metagenomes</taxon>
    </lineage>
</organism>